<accession>A0AAN4QCH3</accession>
<reference evidence="1 2" key="1">
    <citation type="submission" date="2018-04" db="EMBL/GenBank/DDBJ databases">
        <title>Draft genome sequence of Pseudomonas syringae pv. actinidiae biovar 3 strains isolated from kiwifruit in Kagawa prefecture.</title>
        <authorList>
            <person name="Tabuchi M."/>
            <person name="Saito M."/>
            <person name="Fujiwara S."/>
            <person name="Sasa N."/>
            <person name="Akimitsu K."/>
            <person name="Gomi K."/>
            <person name="Konishi-Sugita S."/>
            <person name="Hamano K."/>
            <person name="Kataoka I."/>
        </authorList>
    </citation>
    <scope>NUCLEOTIDE SEQUENCE [LARGE SCALE GENOMIC DNA]</scope>
    <source>
        <strain evidence="1 2">MAFF212211</strain>
    </source>
</reference>
<evidence type="ECO:0000313" key="1">
    <source>
        <dbReference type="EMBL" id="GBH21161.1"/>
    </source>
</evidence>
<gene>
    <name evidence="1" type="ORF">KPSA3_07203</name>
</gene>
<dbReference type="EMBL" id="BGKA01000282">
    <property type="protein sequence ID" value="GBH21161.1"/>
    <property type="molecule type" value="Genomic_DNA"/>
</dbReference>
<dbReference type="AlphaFoldDB" id="A0AAN4QCH3"/>
<dbReference type="GO" id="GO:0004177">
    <property type="term" value="F:aminopeptidase activity"/>
    <property type="evidence" value="ECO:0007669"/>
    <property type="project" value="UniProtKB-KW"/>
</dbReference>
<protein>
    <submittedName>
        <fullName evidence="1">Aminopeptidase N</fullName>
    </submittedName>
</protein>
<dbReference type="Proteomes" id="UP000248291">
    <property type="component" value="Unassembled WGS sequence"/>
</dbReference>
<comment type="caution">
    <text evidence="1">The sequence shown here is derived from an EMBL/GenBank/DDBJ whole genome shotgun (WGS) entry which is preliminary data.</text>
</comment>
<organism evidence="1 2">
    <name type="scientific">Pseudomonas syringae pv. actinidiae</name>
    <dbReference type="NCBI Taxonomy" id="103796"/>
    <lineage>
        <taxon>Bacteria</taxon>
        <taxon>Pseudomonadati</taxon>
        <taxon>Pseudomonadota</taxon>
        <taxon>Gammaproteobacteria</taxon>
        <taxon>Pseudomonadales</taxon>
        <taxon>Pseudomonadaceae</taxon>
        <taxon>Pseudomonas</taxon>
        <taxon>Pseudomonas syringae</taxon>
    </lineage>
</organism>
<keyword evidence="1" id="KW-0031">Aminopeptidase</keyword>
<name>A0AAN4QCH3_PSESF</name>
<keyword evidence="1" id="KW-0378">Hydrolase</keyword>
<evidence type="ECO:0000313" key="2">
    <source>
        <dbReference type="Proteomes" id="UP000248291"/>
    </source>
</evidence>
<sequence>MKGLNCTISRNVLDHFFKRLQVRRVVYQHFWVAPGVIQMRYPLHDAVHITRWQGFHMLDGDSEPLYKPRLGAELPFIYAATHSGLAGALVGHADQPLTLECPGLRFRWKP</sequence>
<keyword evidence="1" id="KW-0645">Protease</keyword>
<proteinExistence type="predicted"/>